<feature type="region of interest" description="Disordered" evidence="1">
    <location>
        <begin position="1"/>
        <end position="48"/>
    </location>
</feature>
<evidence type="ECO:0000313" key="3">
    <source>
        <dbReference type="Proteomes" id="UP000008281"/>
    </source>
</evidence>
<protein>
    <submittedName>
        <fullName evidence="2">Uncharacterized protein</fullName>
    </submittedName>
</protein>
<proteinExistence type="predicted"/>
<dbReference type="EMBL" id="DS268444">
    <property type="protein sequence ID" value="EFP01638.1"/>
    <property type="molecule type" value="Genomic_DNA"/>
</dbReference>
<dbReference type="InParanoid" id="E3MH12"/>
<organism evidence="3">
    <name type="scientific">Caenorhabditis remanei</name>
    <name type="common">Caenorhabditis vulgaris</name>
    <dbReference type="NCBI Taxonomy" id="31234"/>
    <lineage>
        <taxon>Eukaryota</taxon>
        <taxon>Metazoa</taxon>
        <taxon>Ecdysozoa</taxon>
        <taxon>Nematoda</taxon>
        <taxon>Chromadorea</taxon>
        <taxon>Rhabditida</taxon>
        <taxon>Rhabditina</taxon>
        <taxon>Rhabditomorpha</taxon>
        <taxon>Rhabditoidea</taxon>
        <taxon>Rhabditidae</taxon>
        <taxon>Peloderinae</taxon>
        <taxon>Caenorhabditis</taxon>
    </lineage>
</organism>
<name>E3MH12_CAERE</name>
<reference evidence="2" key="1">
    <citation type="submission" date="2007-07" db="EMBL/GenBank/DDBJ databases">
        <title>PCAP assembly of the Caenorhabditis remanei genome.</title>
        <authorList>
            <consortium name="The Caenorhabditis remanei Sequencing Consortium"/>
            <person name="Wilson R.K."/>
        </authorList>
    </citation>
    <scope>NUCLEOTIDE SEQUENCE [LARGE SCALE GENOMIC DNA]</scope>
    <source>
        <strain evidence="2">PB4641</strain>
    </source>
</reference>
<evidence type="ECO:0000256" key="1">
    <source>
        <dbReference type="SAM" id="MobiDB-lite"/>
    </source>
</evidence>
<gene>
    <name evidence="2" type="ORF">CRE_23348</name>
</gene>
<evidence type="ECO:0000313" key="2">
    <source>
        <dbReference type="EMBL" id="EFP01638.1"/>
    </source>
</evidence>
<sequence>MSGTPATDPPADGHPMEIDPVFPPPKTAEKAPSKNPIAPQAPKEPRKVTAPMVNRLVEKLEEVDKKLDIWIKAGSRRPHAHTTEDGSLPKKMLPQCIFCHGQHTANSCSVYTTSEARWARLGVLNGCRHCGSVHHLPSKCSKRARKCWTCGDAHLSAMCVSTNTAAHVDESSTSVYTAQSSMSNASTTTHH</sequence>
<dbReference type="Proteomes" id="UP000008281">
    <property type="component" value="Unassembled WGS sequence"/>
</dbReference>
<dbReference type="AlphaFoldDB" id="E3MH12"/>
<keyword evidence="3" id="KW-1185">Reference proteome</keyword>
<dbReference type="HOGENOM" id="CLU_122542_0_0_1"/>
<accession>E3MH12</accession>
<dbReference type="eggNOG" id="ENOG502TK7W">
    <property type="taxonomic scope" value="Eukaryota"/>
</dbReference>